<gene>
    <name evidence="2" type="ORF">COS59_00060</name>
</gene>
<name>A0A2M7B8B5_9BACT</name>
<protein>
    <submittedName>
        <fullName evidence="2">Uncharacterized protein</fullName>
    </submittedName>
</protein>
<organism evidence="2 3">
    <name type="scientific">Candidatus Wolfebacteria bacterium CG03_land_8_20_14_0_80_36_15</name>
    <dbReference type="NCBI Taxonomy" id="1975067"/>
    <lineage>
        <taxon>Bacteria</taxon>
        <taxon>Candidatus Wolfeibacteriota</taxon>
    </lineage>
</organism>
<feature type="region of interest" description="Disordered" evidence="1">
    <location>
        <begin position="71"/>
        <end position="94"/>
    </location>
</feature>
<accession>A0A2M7B8B5</accession>
<sequence length="94" mass="10809">MKNSWSVDQVNFPKVVMTFGNIQCTFYWGKNTLSVCKESNAQVYDPANLDIPRSIYRGMHRQALAILNDHRQRRKKTIKRAQQTSLSFKASASS</sequence>
<reference evidence="3" key="1">
    <citation type="submission" date="2017-09" db="EMBL/GenBank/DDBJ databases">
        <title>Depth-based differentiation of microbial function through sediment-hosted aquifers and enrichment of novel symbionts in the deep terrestrial subsurface.</title>
        <authorList>
            <person name="Probst A.J."/>
            <person name="Ladd B."/>
            <person name="Jarett J.K."/>
            <person name="Geller-Mcgrath D.E."/>
            <person name="Sieber C.M.K."/>
            <person name="Emerson J.B."/>
            <person name="Anantharaman K."/>
            <person name="Thomas B.C."/>
            <person name="Malmstrom R."/>
            <person name="Stieglmeier M."/>
            <person name="Klingl A."/>
            <person name="Woyke T."/>
            <person name="Ryan C.M."/>
            <person name="Banfield J.F."/>
        </authorList>
    </citation>
    <scope>NUCLEOTIDE SEQUENCE [LARGE SCALE GENOMIC DNA]</scope>
</reference>
<dbReference type="EMBL" id="PEVH01000002">
    <property type="protein sequence ID" value="PIU99375.1"/>
    <property type="molecule type" value="Genomic_DNA"/>
</dbReference>
<evidence type="ECO:0000313" key="2">
    <source>
        <dbReference type="EMBL" id="PIU99375.1"/>
    </source>
</evidence>
<evidence type="ECO:0000256" key="1">
    <source>
        <dbReference type="SAM" id="MobiDB-lite"/>
    </source>
</evidence>
<comment type="caution">
    <text evidence="2">The sequence shown here is derived from an EMBL/GenBank/DDBJ whole genome shotgun (WGS) entry which is preliminary data.</text>
</comment>
<dbReference type="AlphaFoldDB" id="A0A2M7B8B5"/>
<feature type="compositionally biased region" description="Polar residues" evidence="1">
    <location>
        <begin position="80"/>
        <end position="94"/>
    </location>
</feature>
<evidence type="ECO:0000313" key="3">
    <source>
        <dbReference type="Proteomes" id="UP000230131"/>
    </source>
</evidence>
<dbReference type="Proteomes" id="UP000230131">
    <property type="component" value="Unassembled WGS sequence"/>
</dbReference>
<proteinExistence type="predicted"/>